<evidence type="ECO:0000259" key="5">
    <source>
        <dbReference type="PROSITE" id="PS51891"/>
    </source>
</evidence>
<dbReference type="InterPro" id="IPR011057">
    <property type="entry name" value="Mss4-like_sf"/>
</dbReference>
<gene>
    <name evidence="6" type="ORF">CKM354_000042300</name>
</gene>
<sequence>MTDQQSPTLPPEPPWPQETGVWASYALHCHCGAIRYNMKLSPPIFESEAEGKGVYPVMSCNCSYCERVGYLTVHPLVENVEFTQGLEHRAEYLTSGQTAPLWFCKKCGSALGADIRGLMEKMGAPPRYGLNVRMLKDGDVKKLTIKEVTFMKDMPPKYDIGPPESEKSRYRLSGSGL</sequence>
<dbReference type="EMBL" id="BOLY01000001">
    <property type="protein sequence ID" value="GIZ36958.1"/>
    <property type="molecule type" value="Genomic_DNA"/>
</dbReference>
<dbReference type="GO" id="GO:0016846">
    <property type="term" value="F:carbon-sulfur lyase activity"/>
    <property type="evidence" value="ECO:0007669"/>
    <property type="project" value="InterPro"/>
</dbReference>
<organism evidence="6 7">
    <name type="scientific">Cercospora kikuchii</name>
    <dbReference type="NCBI Taxonomy" id="84275"/>
    <lineage>
        <taxon>Eukaryota</taxon>
        <taxon>Fungi</taxon>
        <taxon>Dikarya</taxon>
        <taxon>Ascomycota</taxon>
        <taxon>Pezizomycotina</taxon>
        <taxon>Dothideomycetes</taxon>
        <taxon>Dothideomycetidae</taxon>
        <taxon>Mycosphaerellales</taxon>
        <taxon>Mycosphaerellaceae</taxon>
        <taxon>Cercospora</taxon>
    </lineage>
</organism>
<dbReference type="Gene3D" id="2.170.150.70">
    <property type="match status" value="1"/>
</dbReference>
<reference evidence="6 7" key="1">
    <citation type="submission" date="2021-01" db="EMBL/GenBank/DDBJ databases">
        <title>Cercospora kikuchii MAFF 305040 whole genome shotgun sequence.</title>
        <authorList>
            <person name="Kashiwa T."/>
            <person name="Suzuki T."/>
        </authorList>
    </citation>
    <scope>NUCLEOTIDE SEQUENCE [LARGE SCALE GENOMIC DNA]</scope>
    <source>
        <strain evidence="6 7">MAFF 305040</strain>
    </source>
</reference>
<dbReference type="GeneID" id="68285998"/>
<dbReference type="PANTHER" id="PTHR28620">
    <property type="entry name" value="CENTROMERE PROTEIN V"/>
    <property type="match status" value="1"/>
</dbReference>
<keyword evidence="3" id="KW-0862">Zinc</keyword>
<dbReference type="AlphaFoldDB" id="A0A9P3CDX7"/>
<dbReference type="InterPro" id="IPR006913">
    <property type="entry name" value="CENP-V/GFA"/>
</dbReference>
<dbReference type="PANTHER" id="PTHR28620:SF1">
    <property type="entry name" value="CENP-V_GFA DOMAIN-CONTAINING PROTEIN"/>
    <property type="match status" value="1"/>
</dbReference>
<dbReference type="Proteomes" id="UP000825890">
    <property type="component" value="Unassembled WGS sequence"/>
</dbReference>
<keyword evidence="7" id="KW-1185">Reference proteome</keyword>
<dbReference type="SUPFAM" id="SSF51316">
    <property type="entry name" value="Mss4-like"/>
    <property type="match status" value="1"/>
</dbReference>
<dbReference type="OrthoDB" id="2993351at2759"/>
<comment type="caution">
    <text evidence="6">The sequence shown here is derived from an EMBL/GenBank/DDBJ whole genome shotgun (WGS) entry which is preliminary data.</text>
</comment>
<dbReference type="Pfam" id="PF04828">
    <property type="entry name" value="GFA"/>
    <property type="match status" value="1"/>
</dbReference>
<protein>
    <recommendedName>
        <fullName evidence="5">CENP-V/GFA domain-containing protein</fullName>
    </recommendedName>
</protein>
<dbReference type="PROSITE" id="PS51891">
    <property type="entry name" value="CENP_V_GFA"/>
    <property type="match status" value="1"/>
</dbReference>
<feature type="region of interest" description="Disordered" evidence="4">
    <location>
        <begin position="156"/>
        <end position="177"/>
    </location>
</feature>
<evidence type="ECO:0000313" key="6">
    <source>
        <dbReference type="EMBL" id="GIZ36958.1"/>
    </source>
</evidence>
<keyword evidence="2" id="KW-0479">Metal-binding</keyword>
<evidence type="ECO:0000256" key="1">
    <source>
        <dbReference type="ARBA" id="ARBA00005495"/>
    </source>
</evidence>
<dbReference type="InterPro" id="IPR052355">
    <property type="entry name" value="CENP-V-like"/>
</dbReference>
<accession>A0A9P3CDX7</accession>
<dbReference type="GO" id="GO:0046872">
    <property type="term" value="F:metal ion binding"/>
    <property type="evidence" value="ECO:0007669"/>
    <property type="project" value="UniProtKB-KW"/>
</dbReference>
<name>A0A9P3CDX7_9PEZI</name>
<proteinExistence type="inferred from homology"/>
<evidence type="ECO:0000256" key="4">
    <source>
        <dbReference type="SAM" id="MobiDB-lite"/>
    </source>
</evidence>
<dbReference type="RefSeq" id="XP_044651445.1">
    <property type="nucleotide sequence ID" value="XM_044795510.1"/>
</dbReference>
<evidence type="ECO:0000256" key="2">
    <source>
        <dbReference type="ARBA" id="ARBA00022723"/>
    </source>
</evidence>
<evidence type="ECO:0000313" key="7">
    <source>
        <dbReference type="Proteomes" id="UP000825890"/>
    </source>
</evidence>
<evidence type="ECO:0000256" key="3">
    <source>
        <dbReference type="ARBA" id="ARBA00022833"/>
    </source>
</evidence>
<comment type="similarity">
    <text evidence="1">Belongs to the Gfa family.</text>
</comment>
<feature type="domain" description="CENP-V/GFA" evidence="5">
    <location>
        <begin position="25"/>
        <end position="159"/>
    </location>
</feature>